<evidence type="ECO:0000256" key="6">
    <source>
        <dbReference type="ARBA" id="ARBA00022525"/>
    </source>
</evidence>
<dbReference type="InterPro" id="IPR036156">
    <property type="entry name" value="Beta-gal/glucu_dom_sf"/>
</dbReference>
<dbReference type="InterPro" id="IPR006102">
    <property type="entry name" value="Ig-like_GH2"/>
</dbReference>
<comment type="catalytic activity">
    <reaction evidence="1">
        <text>Hydrolysis of terminal, non-reducing beta-D-mannose residues in beta-D-mannosides.</text>
        <dbReference type="EC" id="3.2.1.25"/>
    </reaction>
</comment>
<dbReference type="EC" id="3.2.1.25" evidence="5"/>
<evidence type="ECO:0000256" key="12">
    <source>
        <dbReference type="ARBA" id="ARBA00041614"/>
    </source>
</evidence>
<accession>A0A9D1ER37</accession>
<feature type="domain" description="Mannosidase Ig/CBM-like" evidence="15">
    <location>
        <begin position="647"/>
        <end position="730"/>
    </location>
</feature>
<evidence type="ECO:0000256" key="3">
    <source>
        <dbReference type="ARBA" id="ARBA00004740"/>
    </source>
</evidence>
<name>A0A9D1ER37_9FIRM</name>
<keyword evidence="7 17" id="KW-0378">Hydrolase</keyword>
<keyword evidence="8" id="KW-0325">Glycoprotein</keyword>
<dbReference type="Pfam" id="PF00703">
    <property type="entry name" value="Glyco_hydro_2"/>
    <property type="match status" value="1"/>
</dbReference>
<feature type="domain" description="Glycoside hydrolase family 2 immunoglobulin-like beta-sandwich" evidence="13">
    <location>
        <begin position="189"/>
        <end position="277"/>
    </location>
</feature>
<evidence type="ECO:0000256" key="11">
    <source>
        <dbReference type="ARBA" id="ARBA00041069"/>
    </source>
</evidence>
<reference evidence="17" key="2">
    <citation type="journal article" date="2021" name="PeerJ">
        <title>Extensive microbial diversity within the chicken gut microbiome revealed by metagenomics and culture.</title>
        <authorList>
            <person name="Gilroy R."/>
            <person name="Ravi A."/>
            <person name="Getino M."/>
            <person name="Pursley I."/>
            <person name="Horton D.L."/>
            <person name="Alikhan N.F."/>
            <person name="Baker D."/>
            <person name="Gharbi K."/>
            <person name="Hall N."/>
            <person name="Watson M."/>
            <person name="Adriaenssens E.M."/>
            <person name="Foster-Nyarko E."/>
            <person name="Jarju S."/>
            <person name="Secka A."/>
            <person name="Antonio M."/>
            <person name="Oren A."/>
            <person name="Chaudhuri R.R."/>
            <person name="La Ragione R."/>
            <person name="Hildebrand F."/>
            <person name="Pallen M.J."/>
        </authorList>
    </citation>
    <scope>NUCLEOTIDE SEQUENCE</scope>
    <source>
        <strain evidence="17">CHK190-19873</strain>
    </source>
</reference>
<evidence type="ECO:0000259" key="14">
    <source>
        <dbReference type="Pfam" id="PF17753"/>
    </source>
</evidence>
<comment type="pathway">
    <text evidence="3">Glycan metabolism; N-glycan degradation.</text>
</comment>
<dbReference type="Pfam" id="PF17786">
    <property type="entry name" value="Mannosidase_ig"/>
    <property type="match status" value="1"/>
</dbReference>
<dbReference type="EMBL" id="DVIQ01000015">
    <property type="protein sequence ID" value="HIS30420.1"/>
    <property type="molecule type" value="Genomic_DNA"/>
</dbReference>
<protein>
    <recommendedName>
        <fullName evidence="11">Beta-mannosidase B</fullName>
        <ecNumber evidence="5">3.2.1.25</ecNumber>
    </recommendedName>
    <alternativeName>
        <fullName evidence="12">Mannanase B</fullName>
    </alternativeName>
</protein>
<sequence length="802" mass="91599">METLSLNGSWRLIMADGRSFEGTVPGSVYSILLENHAMDDPFYGANELEALKIMEQDFVFEKTFRVPEAMKECPQILLHCDGLDTLCRLFVNGRHAGDAFNFHRTWEYDITGFLQDGENTLRVEIASPVNYIRKMDSKKHYGGSGESMRGFPYLRKPHCMFGWDWGPRLPDAGIWRNISLLGINGSRITDFRISQDHSGEPALKVSVSQTGSAQVHITLRHPDGQETPLAGDTWQTVENPRLWWPNGLGDQPLYTITAVLTENGRVTDTASRRIGLRTLTILREKDQWGESFAHCVNGQTFFAMGADYIPEDNLFSRITPQRTRKLLNQCKAAHFNTIRVWGGGSYPGDDFYDCCDELGLVVWQDFMFACANYPLDDDFEENVVREVADNVTRLRHHASLGLWCGNNEMELFAKTFGYEGDNYTKADYIRLYEYIIPHTLKLYDPDTFYWPASPSSGGAFDEPNDENRGDVHYWNVWHGGVPFTEYRKYFFRYVSEFGFQSFPCRKTIEAFCPPEEMNIFSRTMEMHQRNESANAKIMAYLGRTYLYPTSFDALLYASQLLQADAIRYGVEHWRRNRGRCMGAIYWQLNDIWPVASWASIDYYGRWKALHYYAKRFFAPVMISCEEVCETTARTSVVMEPGPNTSTARLCVSNETKESVSGTVFWSLRDAQSRVLLEGQEAVTIPPFSVKWLDLQDFSDTAYLDNHYTFGLNADGVCVSQGSVLFTAPKHYHFADPRLSWEISGRTLTVFARAYAKSVEISSPDTDLVLSDNFFDMEAGSRTVEILEGNPKDISLRSVFDIA</sequence>
<dbReference type="InterPro" id="IPR017853">
    <property type="entry name" value="GH"/>
</dbReference>
<gene>
    <name evidence="17" type="ORF">IAB44_02565</name>
</gene>
<dbReference type="InterPro" id="IPR054593">
    <property type="entry name" value="Beta-mannosidase-like_N2"/>
</dbReference>
<comment type="subunit">
    <text evidence="4">Homodimer.</text>
</comment>
<evidence type="ECO:0000256" key="8">
    <source>
        <dbReference type="ARBA" id="ARBA00023180"/>
    </source>
</evidence>
<evidence type="ECO:0000256" key="4">
    <source>
        <dbReference type="ARBA" id="ARBA00011738"/>
    </source>
</evidence>
<organism evidence="17 18">
    <name type="scientific">Candidatus Limivivens intestinipullorum</name>
    <dbReference type="NCBI Taxonomy" id="2840858"/>
    <lineage>
        <taxon>Bacteria</taxon>
        <taxon>Bacillati</taxon>
        <taxon>Bacillota</taxon>
        <taxon>Clostridia</taxon>
        <taxon>Lachnospirales</taxon>
        <taxon>Lachnospiraceae</taxon>
        <taxon>Lachnospiraceae incertae sedis</taxon>
        <taxon>Candidatus Limivivens</taxon>
    </lineage>
</organism>
<reference evidence="17" key="1">
    <citation type="submission" date="2020-10" db="EMBL/GenBank/DDBJ databases">
        <authorList>
            <person name="Gilroy R."/>
        </authorList>
    </citation>
    <scope>NUCLEOTIDE SEQUENCE</scope>
    <source>
        <strain evidence="17">CHK190-19873</strain>
    </source>
</reference>
<dbReference type="SUPFAM" id="SSF51445">
    <property type="entry name" value="(Trans)glycosidases"/>
    <property type="match status" value="1"/>
</dbReference>
<dbReference type="Gene3D" id="2.60.120.260">
    <property type="entry name" value="Galactose-binding domain-like"/>
    <property type="match status" value="1"/>
</dbReference>
<comment type="caution">
    <text evidence="17">The sequence shown here is derived from an EMBL/GenBank/DDBJ whole genome shotgun (WGS) entry which is preliminary data.</text>
</comment>
<dbReference type="SUPFAM" id="SSF49785">
    <property type="entry name" value="Galactose-binding domain-like"/>
    <property type="match status" value="1"/>
</dbReference>
<feature type="domain" description="Beta-mannosidase-like galactose-binding" evidence="16">
    <location>
        <begin position="10"/>
        <end position="176"/>
    </location>
</feature>
<evidence type="ECO:0000313" key="17">
    <source>
        <dbReference type="EMBL" id="HIS30420.1"/>
    </source>
</evidence>
<dbReference type="Gene3D" id="3.20.20.80">
    <property type="entry name" value="Glycosidases"/>
    <property type="match status" value="1"/>
</dbReference>
<dbReference type="InterPro" id="IPR041625">
    <property type="entry name" value="Beta-mannosidase_Ig"/>
</dbReference>
<evidence type="ECO:0000256" key="10">
    <source>
        <dbReference type="ARBA" id="ARBA00038429"/>
    </source>
</evidence>
<keyword evidence="9" id="KW-0326">Glycosidase</keyword>
<evidence type="ECO:0000259" key="15">
    <source>
        <dbReference type="Pfam" id="PF17786"/>
    </source>
</evidence>
<feature type="domain" description="Beta-mannosidase Ig-fold" evidence="14">
    <location>
        <begin position="735"/>
        <end position="800"/>
    </location>
</feature>
<dbReference type="PANTHER" id="PTHR43730:SF1">
    <property type="entry name" value="BETA-MANNOSIDASE"/>
    <property type="match status" value="1"/>
</dbReference>
<dbReference type="AlphaFoldDB" id="A0A9D1ER37"/>
<proteinExistence type="inferred from homology"/>
<dbReference type="InterPro" id="IPR013783">
    <property type="entry name" value="Ig-like_fold"/>
</dbReference>
<dbReference type="SUPFAM" id="SSF49303">
    <property type="entry name" value="beta-Galactosidase/glucuronidase domain"/>
    <property type="match status" value="2"/>
</dbReference>
<dbReference type="InterPro" id="IPR041447">
    <property type="entry name" value="Mannosidase_ig"/>
</dbReference>
<evidence type="ECO:0000256" key="5">
    <source>
        <dbReference type="ARBA" id="ARBA00012754"/>
    </source>
</evidence>
<dbReference type="GO" id="GO:0005975">
    <property type="term" value="P:carbohydrate metabolic process"/>
    <property type="evidence" value="ECO:0007669"/>
    <property type="project" value="InterPro"/>
</dbReference>
<dbReference type="Gene3D" id="2.60.40.10">
    <property type="entry name" value="Immunoglobulins"/>
    <property type="match status" value="2"/>
</dbReference>
<evidence type="ECO:0000256" key="9">
    <source>
        <dbReference type="ARBA" id="ARBA00023295"/>
    </source>
</evidence>
<evidence type="ECO:0000256" key="7">
    <source>
        <dbReference type="ARBA" id="ARBA00022801"/>
    </source>
</evidence>
<dbReference type="InterPro" id="IPR008979">
    <property type="entry name" value="Galactose-bd-like_sf"/>
</dbReference>
<evidence type="ECO:0000259" key="16">
    <source>
        <dbReference type="Pfam" id="PF22666"/>
    </source>
</evidence>
<dbReference type="Pfam" id="PF22666">
    <property type="entry name" value="Glyco_hydro_2_N2"/>
    <property type="match status" value="1"/>
</dbReference>
<evidence type="ECO:0000256" key="1">
    <source>
        <dbReference type="ARBA" id="ARBA00000829"/>
    </source>
</evidence>
<comment type="similarity">
    <text evidence="10">Belongs to the glycosyl hydrolase 2 family. Beta-mannosidase B subfamily.</text>
</comment>
<evidence type="ECO:0000259" key="13">
    <source>
        <dbReference type="Pfam" id="PF00703"/>
    </source>
</evidence>
<dbReference type="GO" id="GO:0006516">
    <property type="term" value="P:glycoprotein catabolic process"/>
    <property type="evidence" value="ECO:0007669"/>
    <property type="project" value="TreeGrafter"/>
</dbReference>
<dbReference type="GO" id="GO:0005576">
    <property type="term" value="C:extracellular region"/>
    <property type="evidence" value="ECO:0007669"/>
    <property type="project" value="UniProtKB-SubCell"/>
</dbReference>
<dbReference type="Proteomes" id="UP000823935">
    <property type="component" value="Unassembled WGS sequence"/>
</dbReference>
<dbReference type="PANTHER" id="PTHR43730">
    <property type="entry name" value="BETA-MANNOSIDASE"/>
    <property type="match status" value="1"/>
</dbReference>
<dbReference type="Pfam" id="PF17753">
    <property type="entry name" value="Ig_mannosidase"/>
    <property type="match status" value="1"/>
</dbReference>
<keyword evidence="6" id="KW-0964">Secreted</keyword>
<comment type="subcellular location">
    <subcellularLocation>
        <location evidence="2">Secreted</location>
    </subcellularLocation>
</comment>
<dbReference type="InterPro" id="IPR050887">
    <property type="entry name" value="Beta-mannosidase_GH2"/>
</dbReference>
<evidence type="ECO:0000256" key="2">
    <source>
        <dbReference type="ARBA" id="ARBA00004613"/>
    </source>
</evidence>
<dbReference type="FunFam" id="3.20.20.80:FF:000050">
    <property type="entry name" value="Beta-mannosidase B"/>
    <property type="match status" value="1"/>
</dbReference>
<dbReference type="GO" id="GO:0004567">
    <property type="term" value="F:beta-mannosidase activity"/>
    <property type="evidence" value="ECO:0007669"/>
    <property type="project" value="UniProtKB-EC"/>
</dbReference>
<evidence type="ECO:0000313" key="18">
    <source>
        <dbReference type="Proteomes" id="UP000823935"/>
    </source>
</evidence>